<dbReference type="GO" id="GO:0005886">
    <property type="term" value="C:plasma membrane"/>
    <property type="evidence" value="ECO:0007669"/>
    <property type="project" value="UniProtKB-SubCell"/>
</dbReference>
<dbReference type="PANTHER" id="PTHR43744">
    <property type="entry name" value="ABC TRANSPORTER PERMEASE PROTEIN MG189-RELATED-RELATED"/>
    <property type="match status" value="1"/>
</dbReference>
<evidence type="ECO:0000256" key="4">
    <source>
        <dbReference type="ARBA" id="ARBA00022692"/>
    </source>
</evidence>
<dbReference type="AlphaFoldDB" id="A0A2S6HPV6"/>
<sequence>MKQKGEEMREIIKKHKRKRSIEDYVIDTITCIVYLFFTFICVYPFYYIFINTISANNLSERGKVLFWPIGIHFNNYISVLKIPGLFSALKISVARTVIGTIVTVFIAAFLGYMFTKESMWKRKFWYRFVVATMYFNAGIIPWYITMRNLHLTNNFWGYILPLAVSPFYIVLCKTFVESLPGELQDAAEIDGAGTLKIFFQIIAPLIKPILATVAIFTAVTQWNAFQDTLLLVTDKRLYTLQFTLYQYINQASSLKSLANSNASSAQMAASLAHAQTSTSIRMTVTIVVVAPIILIYPIFQRFFVKGIMIGAVKG</sequence>
<comment type="subcellular location">
    <subcellularLocation>
        <location evidence="1 7">Cell membrane</location>
        <topology evidence="1 7">Multi-pass membrane protein</topology>
    </subcellularLocation>
</comment>
<dbReference type="RefSeq" id="WP_341457856.1">
    <property type="nucleotide sequence ID" value="NZ_PTJA01000009.1"/>
</dbReference>
<keyword evidence="3" id="KW-1003">Cell membrane</keyword>
<gene>
    <name evidence="9" type="ORF">BXY41_10950</name>
</gene>
<dbReference type="SUPFAM" id="SSF161098">
    <property type="entry name" value="MetI-like"/>
    <property type="match status" value="1"/>
</dbReference>
<keyword evidence="5 7" id="KW-1133">Transmembrane helix</keyword>
<feature type="transmembrane region" description="Helical" evidence="7">
    <location>
        <begin position="197"/>
        <end position="219"/>
    </location>
</feature>
<comment type="similarity">
    <text evidence="7">Belongs to the binding-protein-dependent transport system permease family.</text>
</comment>
<evidence type="ECO:0000313" key="10">
    <source>
        <dbReference type="Proteomes" id="UP000237749"/>
    </source>
</evidence>
<feature type="transmembrane region" description="Helical" evidence="7">
    <location>
        <begin position="24"/>
        <end position="49"/>
    </location>
</feature>
<reference evidence="9 10" key="1">
    <citation type="submission" date="2018-02" db="EMBL/GenBank/DDBJ databases">
        <title>Genomic Encyclopedia of Archaeal and Bacterial Type Strains, Phase II (KMG-II): from individual species to whole genera.</title>
        <authorList>
            <person name="Goeker M."/>
        </authorList>
    </citation>
    <scope>NUCLEOTIDE SEQUENCE [LARGE SCALE GENOMIC DNA]</scope>
    <source>
        <strain evidence="9 10">DSM 3808</strain>
    </source>
</reference>
<feature type="transmembrane region" description="Helical" evidence="7">
    <location>
        <begin position="93"/>
        <end position="112"/>
    </location>
</feature>
<protein>
    <submittedName>
        <fullName evidence="9">Carbohydrate ABC transporter membrane protein 2 (CUT1 family)</fullName>
    </submittedName>
</protein>
<dbReference type="Proteomes" id="UP000237749">
    <property type="component" value="Unassembled WGS sequence"/>
</dbReference>
<dbReference type="InterPro" id="IPR035906">
    <property type="entry name" value="MetI-like_sf"/>
</dbReference>
<keyword evidence="10" id="KW-1185">Reference proteome</keyword>
<comment type="caution">
    <text evidence="9">The sequence shown here is derived from an EMBL/GenBank/DDBJ whole genome shotgun (WGS) entry which is preliminary data.</text>
</comment>
<organism evidence="9 10">
    <name type="scientific">Lacrimispora xylanisolvens</name>
    <dbReference type="NCBI Taxonomy" id="384636"/>
    <lineage>
        <taxon>Bacteria</taxon>
        <taxon>Bacillati</taxon>
        <taxon>Bacillota</taxon>
        <taxon>Clostridia</taxon>
        <taxon>Lachnospirales</taxon>
        <taxon>Lachnospiraceae</taxon>
        <taxon>Lacrimispora</taxon>
    </lineage>
</organism>
<feature type="transmembrane region" description="Helical" evidence="7">
    <location>
        <begin position="156"/>
        <end position="176"/>
    </location>
</feature>
<name>A0A2S6HPV6_9FIRM</name>
<dbReference type="CDD" id="cd06261">
    <property type="entry name" value="TM_PBP2"/>
    <property type="match status" value="1"/>
</dbReference>
<evidence type="ECO:0000256" key="6">
    <source>
        <dbReference type="ARBA" id="ARBA00023136"/>
    </source>
</evidence>
<evidence type="ECO:0000256" key="1">
    <source>
        <dbReference type="ARBA" id="ARBA00004651"/>
    </source>
</evidence>
<dbReference type="PROSITE" id="PS50928">
    <property type="entry name" value="ABC_TM1"/>
    <property type="match status" value="1"/>
</dbReference>
<keyword evidence="4 7" id="KW-0812">Transmembrane</keyword>
<evidence type="ECO:0000313" key="9">
    <source>
        <dbReference type="EMBL" id="PPK79572.1"/>
    </source>
</evidence>
<evidence type="ECO:0000259" key="8">
    <source>
        <dbReference type="PROSITE" id="PS50928"/>
    </source>
</evidence>
<dbReference type="Pfam" id="PF00528">
    <property type="entry name" value="BPD_transp_1"/>
    <property type="match status" value="1"/>
</dbReference>
<proteinExistence type="inferred from homology"/>
<dbReference type="Gene3D" id="1.10.3720.10">
    <property type="entry name" value="MetI-like"/>
    <property type="match status" value="1"/>
</dbReference>
<evidence type="ECO:0000256" key="3">
    <source>
        <dbReference type="ARBA" id="ARBA00022475"/>
    </source>
</evidence>
<feature type="transmembrane region" description="Helical" evidence="7">
    <location>
        <begin position="280"/>
        <end position="299"/>
    </location>
</feature>
<feature type="domain" description="ABC transmembrane type-1" evidence="8">
    <location>
        <begin position="89"/>
        <end position="299"/>
    </location>
</feature>
<dbReference type="GO" id="GO:0055085">
    <property type="term" value="P:transmembrane transport"/>
    <property type="evidence" value="ECO:0007669"/>
    <property type="project" value="InterPro"/>
</dbReference>
<dbReference type="InterPro" id="IPR000515">
    <property type="entry name" value="MetI-like"/>
</dbReference>
<keyword evidence="6 7" id="KW-0472">Membrane</keyword>
<dbReference type="PANTHER" id="PTHR43744:SF9">
    <property type="entry name" value="POLYGALACTURONAN_RHAMNOGALACTURONAN TRANSPORT SYSTEM PERMEASE PROTEIN YTCP"/>
    <property type="match status" value="1"/>
</dbReference>
<keyword evidence="2 7" id="KW-0813">Transport</keyword>
<evidence type="ECO:0000256" key="7">
    <source>
        <dbReference type="RuleBase" id="RU363032"/>
    </source>
</evidence>
<feature type="transmembrane region" description="Helical" evidence="7">
    <location>
        <begin position="124"/>
        <end position="144"/>
    </location>
</feature>
<evidence type="ECO:0000256" key="2">
    <source>
        <dbReference type="ARBA" id="ARBA00022448"/>
    </source>
</evidence>
<dbReference type="EMBL" id="PTJA01000009">
    <property type="protein sequence ID" value="PPK79572.1"/>
    <property type="molecule type" value="Genomic_DNA"/>
</dbReference>
<evidence type="ECO:0000256" key="5">
    <source>
        <dbReference type="ARBA" id="ARBA00022989"/>
    </source>
</evidence>
<accession>A0A2S6HPV6</accession>